<organism evidence="9 10">
    <name type="scientific">Hypholoma sublateritium (strain FD-334 SS-4)</name>
    <dbReference type="NCBI Taxonomy" id="945553"/>
    <lineage>
        <taxon>Eukaryota</taxon>
        <taxon>Fungi</taxon>
        <taxon>Dikarya</taxon>
        <taxon>Basidiomycota</taxon>
        <taxon>Agaricomycotina</taxon>
        <taxon>Agaricomycetes</taxon>
        <taxon>Agaricomycetidae</taxon>
        <taxon>Agaricales</taxon>
        <taxon>Agaricineae</taxon>
        <taxon>Strophariaceae</taxon>
        <taxon>Hypholoma</taxon>
    </lineage>
</organism>
<feature type="region of interest" description="Disordered" evidence="7">
    <location>
        <begin position="51"/>
        <end position="86"/>
    </location>
</feature>
<reference evidence="10" key="1">
    <citation type="submission" date="2014-04" db="EMBL/GenBank/DDBJ databases">
        <title>Evolutionary Origins and Diversification of the Mycorrhizal Mutualists.</title>
        <authorList>
            <consortium name="DOE Joint Genome Institute"/>
            <consortium name="Mycorrhizal Genomics Consortium"/>
            <person name="Kohler A."/>
            <person name="Kuo A."/>
            <person name="Nagy L.G."/>
            <person name="Floudas D."/>
            <person name="Copeland A."/>
            <person name="Barry K.W."/>
            <person name="Cichocki N."/>
            <person name="Veneault-Fourrey C."/>
            <person name="LaButti K."/>
            <person name="Lindquist E.A."/>
            <person name="Lipzen A."/>
            <person name="Lundell T."/>
            <person name="Morin E."/>
            <person name="Murat C."/>
            <person name="Riley R."/>
            <person name="Ohm R."/>
            <person name="Sun H."/>
            <person name="Tunlid A."/>
            <person name="Henrissat B."/>
            <person name="Grigoriev I.V."/>
            <person name="Hibbett D.S."/>
            <person name="Martin F."/>
        </authorList>
    </citation>
    <scope>NUCLEOTIDE SEQUENCE [LARGE SCALE GENOMIC DNA]</scope>
    <source>
        <strain evidence="10">FD-334 SS-4</strain>
    </source>
</reference>
<dbReference type="Proteomes" id="UP000054270">
    <property type="component" value="Unassembled WGS sequence"/>
</dbReference>
<comment type="pathway">
    <text evidence="2">Protein modification; protein ubiquitination.</text>
</comment>
<dbReference type="SUPFAM" id="SSF116846">
    <property type="entry name" value="MIT domain"/>
    <property type="match status" value="1"/>
</dbReference>
<evidence type="ECO:0000256" key="3">
    <source>
        <dbReference type="ARBA" id="ARBA00019775"/>
    </source>
</evidence>
<dbReference type="PANTHER" id="PTHR12874">
    <property type="entry name" value="F-BOX ONLY PROTEIN 48-RELATED"/>
    <property type="match status" value="1"/>
</dbReference>
<dbReference type="SUPFAM" id="SSF81383">
    <property type="entry name" value="F-box domain"/>
    <property type="match status" value="1"/>
</dbReference>
<evidence type="ECO:0000256" key="4">
    <source>
        <dbReference type="ARBA" id="ARBA00022490"/>
    </source>
</evidence>
<dbReference type="Pfam" id="PF12937">
    <property type="entry name" value="F-box-like"/>
    <property type="match status" value="1"/>
</dbReference>
<gene>
    <name evidence="9" type="ORF">HYPSUDRAFT_796878</name>
</gene>
<dbReference type="STRING" id="945553.A0A0D2LJZ8"/>
<keyword evidence="5" id="KW-0833">Ubl conjugation pathway</keyword>
<dbReference type="InterPro" id="IPR036181">
    <property type="entry name" value="MIT_dom_sf"/>
</dbReference>
<evidence type="ECO:0000256" key="5">
    <source>
        <dbReference type="ARBA" id="ARBA00022786"/>
    </source>
</evidence>
<evidence type="ECO:0000313" key="9">
    <source>
        <dbReference type="EMBL" id="KJA28057.1"/>
    </source>
</evidence>
<name>A0A0D2LJZ8_HYPSF</name>
<dbReference type="PANTHER" id="PTHR12874:SF9">
    <property type="entry name" value="F-BOX ONLY PROTEIN 48"/>
    <property type="match status" value="1"/>
</dbReference>
<evidence type="ECO:0000256" key="2">
    <source>
        <dbReference type="ARBA" id="ARBA00004906"/>
    </source>
</evidence>
<protein>
    <recommendedName>
        <fullName evidence="3">F-box only protein 9</fullName>
    </recommendedName>
</protein>
<sequence length="492" mass="55646">MPAPTPAVPDKSRPDGTEENPELIRFREEWLAELRKQGKVLRAAQETFTVTSKEENIPKPVASDGQAIPLHSSEPTTNQPPAPHVSEITSTSQQAAKVATHPAVKNGEIVKQFPASKVVQNALEVYRRAIDHEQRGELDEALLLYRQAFRLNDNVDRAYHREQMLKSIVKDQKEATHNRALSAEAEDLSASFESTVTIKPVAKKAEVATVTGPLASLIQSYATDLRFEPENELEPILLTTIPEELLVAIISKLDPTSVERFARVCKKARILTLDSGIWRPLVRHTYQPPQIPDITMLLSAIEMRSFDYRRVFIEHPRLRLDGVYIATCHYIRPGLSENHWVNISHLITYHRYLRFFANGQVLSLLANEEHAPQQVIPLLKPALRMKGLFLGQWRLTGTTIHLSNLVDASGRFAVPGVDEPPIEMASTITLTSGVQMRYVFTMTLDLRSRPLGRWNRMDIQSYDSVNIETGDVHPVALKHERPFWFSKVRSYA</sequence>
<dbReference type="GO" id="GO:0005737">
    <property type="term" value="C:cytoplasm"/>
    <property type="evidence" value="ECO:0007669"/>
    <property type="project" value="UniProtKB-SubCell"/>
</dbReference>
<dbReference type="Gene3D" id="1.20.1280.50">
    <property type="match status" value="1"/>
</dbReference>
<dbReference type="OrthoDB" id="2117972at2759"/>
<feature type="compositionally biased region" description="Basic and acidic residues" evidence="7">
    <location>
        <begin position="10"/>
        <end position="23"/>
    </location>
</feature>
<feature type="domain" description="F-box" evidence="8">
    <location>
        <begin position="235"/>
        <end position="281"/>
    </location>
</feature>
<dbReference type="OMA" id="RWNRLDF"/>
<evidence type="ECO:0000256" key="1">
    <source>
        <dbReference type="ARBA" id="ARBA00004496"/>
    </source>
</evidence>
<feature type="region of interest" description="Disordered" evidence="7">
    <location>
        <begin position="1"/>
        <end position="23"/>
    </location>
</feature>
<keyword evidence="6" id="KW-0802">TPR repeat</keyword>
<dbReference type="Pfam" id="PF19270">
    <property type="entry name" value="FBO_C"/>
    <property type="match status" value="1"/>
</dbReference>
<dbReference type="InterPro" id="IPR045464">
    <property type="entry name" value="Hrt3/FBXO9_C"/>
</dbReference>
<keyword evidence="10" id="KW-1185">Reference proteome</keyword>
<dbReference type="GO" id="GO:0031146">
    <property type="term" value="P:SCF-dependent proteasomal ubiquitin-dependent protein catabolic process"/>
    <property type="evidence" value="ECO:0007669"/>
    <property type="project" value="TreeGrafter"/>
</dbReference>
<evidence type="ECO:0000256" key="6">
    <source>
        <dbReference type="ARBA" id="ARBA00022803"/>
    </source>
</evidence>
<dbReference type="PROSITE" id="PS50181">
    <property type="entry name" value="FBOX"/>
    <property type="match status" value="1"/>
</dbReference>
<dbReference type="EMBL" id="KN817522">
    <property type="protein sequence ID" value="KJA28057.1"/>
    <property type="molecule type" value="Genomic_DNA"/>
</dbReference>
<dbReference type="InterPro" id="IPR036047">
    <property type="entry name" value="F-box-like_dom_sf"/>
</dbReference>
<evidence type="ECO:0000256" key="7">
    <source>
        <dbReference type="SAM" id="MobiDB-lite"/>
    </source>
</evidence>
<dbReference type="InterPro" id="IPR001810">
    <property type="entry name" value="F-box_dom"/>
</dbReference>
<dbReference type="UniPathway" id="UPA00143"/>
<accession>A0A0D2LJZ8</accession>
<dbReference type="GO" id="GO:0016567">
    <property type="term" value="P:protein ubiquitination"/>
    <property type="evidence" value="ECO:0007669"/>
    <property type="project" value="UniProtKB-UniPathway"/>
</dbReference>
<keyword evidence="4" id="KW-0963">Cytoplasm</keyword>
<proteinExistence type="predicted"/>
<comment type="subcellular location">
    <subcellularLocation>
        <location evidence="1">Cytoplasm</location>
    </subcellularLocation>
</comment>
<evidence type="ECO:0000259" key="8">
    <source>
        <dbReference type="PROSITE" id="PS50181"/>
    </source>
</evidence>
<evidence type="ECO:0000313" key="10">
    <source>
        <dbReference type="Proteomes" id="UP000054270"/>
    </source>
</evidence>
<dbReference type="AlphaFoldDB" id="A0A0D2LJZ8"/>
<dbReference type="GO" id="GO:0019005">
    <property type="term" value="C:SCF ubiquitin ligase complex"/>
    <property type="evidence" value="ECO:0007669"/>
    <property type="project" value="TreeGrafter"/>
</dbReference>